<keyword evidence="2" id="KW-0805">Transcription regulation</keyword>
<dbReference type="InterPro" id="IPR036388">
    <property type="entry name" value="WH-like_DNA-bd_sf"/>
</dbReference>
<dbReference type="GO" id="GO:0003677">
    <property type="term" value="F:DNA binding"/>
    <property type="evidence" value="ECO:0007669"/>
    <property type="project" value="UniProtKB-KW"/>
</dbReference>
<dbReference type="Proteomes" id="UP000636949">
    <property type="component" value="Unassembled WGS sequence"/>
</dbReference>
<dbReference type="InterPro" id="IPR000847">
    <property type="entry name" value="LysR_HTH_N"/>
</dbReference>
<dbReference type="RefSeq" id="WP_157968291.1">
    <property type="nucleotide sequence ID" value="NZ_BMJS01000023.1"/>
</dbReference>
<protein>
    <recommendedName>
        <fullName evidence="5">HTH lysR-type domain-containing protein</fullName>
    </recommendedName>
</protein>
<dbReference type="Gene3D" id="1.10.10.10">
    <property type="entry name" value="Winged helix-like DNA-binding domain superfamily/Winged helix DNA-binding domain"/>
    <property type="match status" value="1"/>
</dbReference>
<dbReference type="PANTHER" id="PTHR30118">
    <property type="entry name" value="HTH-TYPE TRANSCRIPTIONAL REGULATOR LEUO-RELATED"/>
    <property type="match status" value="1"/>
</dbReference>
<keyword evidence="4" id="KW-0804">Transcription</keyword>
<proteinExistence type="inferred from homology"/>
<evidence type="ECO:0000259" key="5">
    <source>
        <dbReference type="PROSITE" id="PS50931"/>
    </source>
</evidence>
<dbReference type="GO" id="GO:0003700">
    <property type="term" value="F:DNA-binding transcription factor activity"/>
    <property type="evidence" value="ECO:0007669"/>
    <property type="project" value="InterPro"/>
</dbReference>
<dbReference type="EMBL" id="BMJS01000023">
    <property type="protein sequence ID" value="GGG01926.1"/>
    <property type="molecule type" value="Genomic_DNA"/>
</dbReference>
<dbReference type="PANTHER" id="PTHR30118:SF15">
    <property type="entry name" value="TRANSCRIPTIONAL REGULATORY PROTEIN"/>
    <property type="match status" value="1"/>
</dbReference>
<evidence type="ECO:0000256" key="2">
    <source>
        <dbReference type="ARBA" id="ARBA00023015"/>
    </source>
</evidence>
<keyword evidence="3" id="KW-0238">DNA-binding</keyword>
<comment type="similarity">
    <text evidence="1">Belongs to the LysR transcriptional regulatory family.</text>
</comment>
<gene>
    <name evidence="6" type="ORF">GCM10010995_19240</name>
</gene>
<dbReference type="Gene3D" id="3.40.190.10">
    <property type="entry name" value="Periplasmic binding protein-like II"/>
    <property type="match status" value="2"/>
</dbReference>
<feature type="domain" description="HTH lysR-type" evidence="5">
    <location>
        <begin position="6"/>
        <end position="63"/>
    </location>
</feature>
<dbReference type="OrthoDB" id="6621790at2"/>
<evidence type="ECO:0000313" key="7">
    <source>
        <dbReference type="Proteomes" id="UP000636949"/>
    </source>
</evidence>
<dbReference type="Pfam" id="PF00126">
    <property type="entry name" value="HTH_1"/>
    <property type="match status" value="1"/>
</dbReference>
<evidence type="ECO:0000256" key="1">
    <source>
        <dbReference type="ARBA" id="ARBA00009437"/>
    </source>
</evidence>
<dbReference type="AlphaFoldDB" id="A0A8J2Z589"/>
<comment type="caution">
    <text evidence="6">The sequence shown here is derived from an EMBL/GenBank/DDBJ whole genome shotgun (WGS) entry which is preliminary data.</text>
</comment>
<accession>A0A8J2Z589</accession>
<dbReference type="InterPro" id="IPR036390">
    <property type="entry name" value="WH_DNA-bd_sf"/>
</dbReference>
<reference evidence="6" key="1">
    <citation type="journal article" date="2014" name="Int. J. Syst. Evol. Microbiol.">
        <title>Complete genome sequence of Corynebacterium casei LMG S-19264T (=DSM 44701T), isolated from a smear-ripened cheese.</title>
        <authorList>
            <consortium name="US DOE Joint Genome Institute (JGI-PGF)"/>
            <person name="Walter F."/>
            <person name="Albersmeier A."/>
            <person name="Kalinowski J."/>
            <person name="Ruckert C."/>
        </authorList>
    </citation>
    <scope>NUCLEOTIDE SEQUENCE</scope>
    <source>
        <strain evidence="6">CGMCC 1.15758</strain>
    </source>
</reference>
<evidence type="ECO:0000256" key="4">
    <source>
        <dbReference type="ARBA" id="ARBA00023163"/>
    </source>
</evidence>
<evidence type="ECO:0000256" key="3">
    <source>
        <dbReference type="ARBA" id="ARBA00023125"/>
    </source>
</evidence>
<sequence>MDISSVTLNNLYVFKAVIEVGSVSEAAKLLNKNQSTVSAALRLIRKTFGDDVMQIQDGRCVATAKGLQLCSYIGHIVALAKHSSAQSEKKCYKVLTSDFFALLYMPEFIEACKVHDIEIEMEVLKLKDLNKAQCDVSQFDLFIGMEDRVLSIPTQPLMETQSVVITSQQSDFDKMTLVDYLQAKHITMHDKETPYIRQTIGHHPRSKVVLSNSILTSMSLLSSMPNTVMSTEHHLYEYYRDIFKLKRVNFDFAFEKKLVFYSWRKTVHSEELARFFMQWWEERLLLDQV</sequence>
<reference evidence="6" key="2">
    <citation type="submission" date="2020-09" db="EMBL/GenBank/DDBJ databases">
        <authorList>
            <person name="Sun Q."/>
            <person name="Zhou Y."/>
        </authorList>
    </citation>
    <scope>NUCLEOTIDE SEQUENCE</scope>
    <source>
        <strain evidence="6">CGMCC 1.15758</strain>
    </source>
</reference>
<name>A0A8J2Z589_9GAMM</name>
<evidence type="ECO:0000313" key="6">
    <source>
        <dbReference type="EMBL" id="GGG01926.1"/>
    </source>
</evidence>
<keyword evidence="7" id="KW-1185">Reference proteome</keyword>
<dbReference type="SUPFAM" id="SSF46785">
    <property type="entry name" value="Winged helix' DNA-binding domain"/>
    <property type="match status" value="1"/>
</dbReference>
<dbReference type="PROSITE" id="PS50931">
    <property type="entry name" value="HTH_LYSR"/>
    <property type="match status" value="1"/>
</dbReference>
<organism evidence="6 7">
    <name type="scientific">Cysteiniphilum litorale</name>
    <dbReference type="NCBI Taxonomy" id="2056700"/>
    <lineage>
        <taxon>Bacteria</taxon>
        <taxon>Pseudomonadati</taxon>
        <taxon>Pseudomonadota</taxon>
        <taxon>Gammaproteobacteria</taxon>
        <taxon>Thiotrichales</taxon>
        <taxon>Fastidiosibacteraceae</taxon>
        <taxon>Cysteiniphilum</taxon>
    </lineage>
</organism>
<dbReference type="InterPro" id="IPR050389">
    <property type="entry name" value="LysR-type_TF"/>
</dbReference>